<comment type="similarity">
    <text evidence="7">Belongs to the chloroperoxidase family.</text>
</comment>
<keyword evidence="4" id="KW-0479">Metal-binding</keyword>
<sequence length="410" mass="44554">MRFSFNLPLLLSAAFVVVPSMALPNIGALLAPGPNGGPSFLEKRLLAANPADITNLITDIKNKVAELSANVPIVEDLLATKISDITPEHIYESFGIRRDGGILPPAENEAHPYQPPPKGAKRGPCPGLNTIANHGYLPRNGIINPIELIVGTFNGLNLSPDLAGILAAISFIGMGDLLQMKLSIGDRYGLGDGLNHHGILEGDGSVTRKDHYWGNSWDADPTLVEKFINETNTYGNGNIDIWSLSNSRFRAWQDGRENNPQFDFNPWRMLVAYGESGFVHEVLRGSFIKFDEQMIRDWFINERFPKGWSKRIVPMSTPEILAWAGIVLIPKPTIPGWSVGKGAFIPLPTTDGAYKQLSSLLDAKTTGATLEELFCDAGNAVLGFLPSQISNLLGDIGIKGVGAFNRCISQ</sequence>
<evidence type="ECO:0000256" key="3">
    <source>
        <dbReference type="ARBA" id="ARBA00022617"/>
    </source>
</evidence>
<feature type="chain" id="PRO_5020525825" description="Heme haloperoxidase family profile domain-containing protein" evidence="8">
    <location>
        <begin position="23"/>
        <end position="410"/>
    </location>
</feature>
<dbReference type="GO" id="GO:0046872">
    <property type="term" value="F:metal ion binding"/>
    <property type="evidence" value="ECO:0007669"/>
    <property type="project" value="UniProtKB-KW"/>
</dbReference>
<dbReference type="InterPro" id="IPR000028">
    <property type="entry name" value="Chloroperoxidase"/>
</dbReference>
<keyword evidence="11" id="KW-1185">Reference proteome</keyword>
<evidence type="ECO:0000256" key="4">
    <source>
        <dbReference type="ARBA" id="ARBA00022723"/>
    </source>
</evidence>
<evidence type="ECO:0000256" key="1">
    <source>
        <dbReference type="ARBA" id="ARBA00001970"/>
    </source>
</evidence>
<evidence type="ECO:0000313" key="11">
    <source>
        <dbReference type="Proteomes" id="UP000306050"/>
    </source>
</evidence>
<dbReference type="OrthoDB" id="2542103at2759"/>
<keyword evidence="8" id="KW-0732">Signal</keyword>
<dbReference type="Gene3D" id="1.10.489.10">
    <property type="entry name" value="Chloroperoxidase-like"/>
    <property type="match status" value="1"/>
</dbReference>
<keyword evidence="6" id="KW-0408">Iron</keyword>
<evidence type="ECO:0000256" key="5">
    <source>
        <dbReference type="ARBA" id="ARBA00023002"/>
    </source>
</evidence>
<dbReference type="AlphaFoldDB" id="A0A4U7KRR0"/>
<feature type="signal peptide" evidence="8">
    <location>
        <begin position="1"/>
        <end position="22"/>
    </location>
</feature>
<evidence type="ECO:0000259" key="9">
    <source>
        <dbReference type="PROSITE" id="PS51405"/>
    </source>
</evidence>
<dbReference type="KEGG" id="sgra:EX895_005449"/>
<feature type="domain" description="Heme haloperoxidase family profile" evidence="9">
    <location>
        <begin position="109"/>
        <end position="322"/>
    </location>
</feature>
<dbReference type="Proteomes" id="UP000306050">
    <property type="component" value="Chromosome SGRAM_6"/>
</dbReference>
<dbReference type="PANTHER" id="PTHR33577:SF16">
    <property type="entry name" value="HEME HALOPEROXIDASE FAMILY PROFILE DOMAIN-CONTAINING PROTEIN"/>
    <property type="match status" value="1"/>
</dbReference>
<evidence type="ECO:0000256" key="2">
    <source>
        <dbReference type="ARBA" id="ARBA00022559"/>
    </source>
</evidence>
<organism evidence="10 11">
    <name type="scientific">Sporisorium graminicola</name>
    <dbReference type="NCBI Taxonomy" id="280036"/>
    <lineage>
        <taxon>Eukaryota</taxon>
        <taxon>Fungi</taxon>
        <taxon>Dikarya</taxon>
        <taxon>Basidiomycota</taxon>
        <taxon>Ustilaginomycotina</taxon>
        <taxon>Ustilaginomycetes</taxon>
        <taxon>Ustilaginales</taxon>
        <taxon>Ustilaginaceae</taxon>
        <taxon>Sporisorium</taxon>
    </lineage>
</organism>
<gene>
    <name evidence="10" type="ORF">EX895_005449</name>
</gene>
<evidence type="ECO:0000256" key="6">
    <source>
        <dbReference type="ARBA" id="ARBA00023004"/>
    </source>
</evidence>
<dbReference type="Pfam" id="PF01328">
    <property type="entry name" value="Peroxidase_2"/>
    <property type="match status" value="1"/>
</dbReference>
<dbReference type="GeneID" id="40728344"/>
<keyword evidence="3" id="KW-0349">Heme</keyword>
<comment type="cofactor">
    <cofactor evidence="1">
        <name>heme b</name>
        <dbReference type="ChEBI" id="CHEBI:60344"/>
    </cofactor>
</comment>
<proteinExistence type="inferred from homology"/>
<dbReference type="SUPFAM" id="SSF47571">
    <property type="entry name" value="Cloroperoxidase"/>
    <property type="match status" value="1"/>
</dbReference>
<evidence type="ECO:0000256" key="7">
    <source>
        <dbReference type="ARBA" id="ARBA00025795"/>
    </source>
</evidence>
<dbReference type="PROSITE" id="PS51405">
    <property type="entry name" value="HEME_HALOPEROXIDASE"/>
    <property type="match status" value="1"/>
</dbReference>
<keyword evidence="2" id="KW-0575">Peroxidase</keyword>
<name>A0A4U7KRR0_9BASI</name>
<dbReference type="RefSeq" id="XP_029737893.1">
    <property type="nucleotide sequence ID" value="XM_029886041.1"/>
</dbReference>
<protein>
    <recommendedName>
        <fullName evidence="9">Heme haloperoxidase family profile domain-containing protein</fullName>
    </recommendedName>
</protein>
<dbReference type="EMBL" id="SRRM01000019">
    <property type="protein sequence ID" value="TKY85908.1"/>
    <property type="molecule type" value="Genomic_DNA"/>
</dbReference>
<reference evidence="10 11" key="1">
    <citation type="submission" date="2019-05" db="EMBL/GenBank/DDBJ databases">
        <title>Sporisorium graminicola CBS 10092 draft sequencing and annotation.</title>
        <authorList>
            <person name="Solano-Gonzalez S."/>
            <person name="Caddick M.X."/>
            <person name="Darby A."/>
        </authorList>
    </citation>
    <scope>NUCLEOTIDE SEQUENCE [LARGE SCALE GENOMIC DNA]</scope>
    <source>
        <strain evidence="10 11">CBS 10092</strain>
    </source>
</reference>
<evidence type="ECO:0000313" key="10">
    <source>
        <dbReference type="EMBL" id="TKY85908.1"/>
    </source>
</evidence>
<comment type="caution">
    <text evidence="10">The sequence shown here is derived from an EMBL/GenBank/DDBJ whole genome shotgun (WGS) entry which is preliminary data.</text>
</comment>
<evidence type="ECO:0000256" key="8">
    <source>
        <dbReference type="SAM" id="SignalP"/>
    </source>
</evidence>
<keyword evidence="5" id="KW-0560">Oxidoreductase</keyword>
<accession>A0A4U7KRR0</accession>
<dbReference type="GO" id="GO:0004601">
    <property type="term" value="F:peroxidase activity"/>
    <property type="evidence" value="ECO:0007669"/>
    <property type="project" value="UniProtKB-KW"/>
</dbReference>
<dbReference type="InterPro" id="IPR036851">
    <property type="entry name" value="Chloroperoxidase-like_sf"/>
</dbReference>
<dbReference type="PANTHER" id="PTHR33577">
    <property type="entry name" value="STERIGMATOCYSTIN BIOSYNTHESIS PEROXIDASE STCC-RELATED"/>
    <property type="match status" value="1"/>
</dbReference>